<dbReference type="EMBL" id="MCFL01000004">
    <property type="protein sequence ID" value="ORZ39691.1"/>
    <property type="molecule type" value="Genomic_DNA"/>
</dbReference>
<gene>
    <name evidence="2" type="ORF">BCR44DRAFT_1425419</name>
</gene>
<evidence type="ECO:0000313" key="2">
    <source>
        <dbReference type="EMBL" id="ORZ39691.1"/>
    </source>
</evidence>
<proteinExistence type="predicted"/>
<dbReference type="Proteomes" id="UP000193411">
    <property type="component" value="Unassembled WGS sequence"/>
</dbReference>
<accession>A0A1Y2I153</accession>
<keyword evidence="3" id="KW-1185">Reference proteome</keyword>
<comment type="caution">
    <text evidence="2">The sequence shown here is derived from an EMBL/GenBank/DDBJ whole genome shotgun (WGS) entry which is preliminary data.</text>
</comment>
<evidence type="ECO:0000313" key="3">
    <source>
        <dbReference type="Proteomes" id="UP000193411"/>
    </source>
</evidence>
<name>A0A1Y2I153_9FUNG</name>
<keyword evidence="1" id="KW-0472">Membrane</keyword>
<organism evidence="2 3">
    <name type="scientific">Catenaria anguillulae PL171</name>
    <dbReference type="NCBI Taxonomy" id="765915"/>
    <lineage>
        <taxon>Eukaryota</taxon>
        <taxon>Fungi</taxon>
        <taxon>Fungi incertae sedis</taxon>
        <taxon>Blastocladiomycota</taxon>
        <taxon>Blastocladiomycetes</taxon>
        <taxon>Blastocladiales</taxon>
        <taxon>Catenariaceae</taxon>
        <taxon>Catenaria</taxon>
    </lineage>
</organism>
<evidence type="ECO:0000256" key="1">
    <source>
        <dbReference type="SAM" id="Phobius"/>
    </source>
</evidence>
<keyword evidence="1" id="KW-1133">Transmembrane helix</keyword>
<sequence length="246" mass="26850">MDKFSKYAGIELTHFFANPLVILDGQDHDGHLLGSQFPSTLALDRRTILHEPNCVNDDEVEWTVTVQLATPATCPHSVHYRLKSTKSHMTLSTITDSHSQPVLTIVPDTPSPHIFPRLKFSKSYSIHTRTRTATSASSIPIGSTTANTIKVCESGMLSLQAKLACPTFSSQHIVVKFGIARSTLHIFVEQPAGNMLIARGWIKPGGEQAQVQVAAAVDVVGVMGLVAVVVRARRDAARFWRLEMGA</sequence>
<keyword evidence="1" id="KW-0812">Transmembrane</keyword>
<protein>
    <submittedName>
        <fullName evidence="2">Uncharacterized protein</fullName>
    </submittedName>
</protein>
<reference evidence="2 3" key="1">
    <citation type="submission" date="2016-07" db="EMBL/GenBank/DDBJ databases">
        <title>Pervasive Adenine N6-methylation of Active Genes in Fungi.</title>
        <authorList>
            <consortium name="DOE Joint Genome Institute"/>
            <person name="Mondo S.J."/>
            <person name="Dannebaum R.O."/>
            <person name="Kuo R.C."/>
            <person name="Labutti K."/>
            <person name="Haridas S."/>
            <person name="Kuo A."/>
            <person name="Salamov A."/>
            <person name="Ahrendt S.R."/>
            <person name="Lipzen A."/>
            <person name="Sullivan W."/>
            <person name="Andreopoulos W.B."/>
            <person name="Clum A."/>
            <person name="Lindquist E."/>
            <person name="Daum C."/>
            <person name="Ramamoorthy G.K."/>
            <person name="Gryganskyi A."/>
            <person name="Culley D."/>
            <person name="Magnuson J.K."/>
            <person name="James T.Y."/>
            <person name="O'Malley M.A."/>
            <person name="Stajich J.E."/>
            <person name="Spatafora J.W."/>
            <person name="Visel A."/>
            <person name="Grigoriev I.V."/>
        </authorList>
    </citation>
    <scope>NUCLEOTIDE SEQUENCE [LARGE SCALE GENOMIC DNA]</scope>
    <source>
        <strain evidence="2 3">PL171</strain>
    </source>
</reference>
<feature type="transmembrane region" description="Helical" evidence="1">
    <location>
        <begin position="213"/>
        <end position="232"/>
    </location>
</feature>
<dbReference type="AlphaFoldDB" id="A0A1Y2I153"/>